<feature type="transmembrane region" description="Helical" evidence="1">
    <location>
        <begin position="15"/>
        <end position="39"/>
    </location>
</feature>
<evidence type="ECO:0000313" key="2">
    <source>
        <dbReference type="EMBL" id="RRD03627.1"/>
    </source>
</evidence>
<keyword evidence="1" id="KW-0472">Membrane</keyword>
<proteinExistence type="predicted"/>
<name>A0A3P1T296_9ACTN</name>
<keyword evidence="1" id="KW-0812">Transmembrane</keyword>
<sequence length="211" mass="23214">MDSTPATRPRGVRRLFTPITLSLVICVLSLTLIGVFGGWEPVAQERDRVVTILPGETVTAHPFAVTPVAAYWTTLKDAPYLTPAGKRLLVVELELQVQETFPVPAILLTGDTTLEAPGIETRGTDPTTARQRLYGSFRTLDTHTPWYLQPGLRHPITALWAQDLSVPAPETLTLTFPSFTWRQHSGGLGHDWFDPTPAARVTLPVTERTAP</sequence>
<dbReference type="EMBL" id="RQZG01000018">
    <property type="protein sequence ID" value="RRD03627.1"/>
    <property type="molecule type" value="Genomic_DNA"/>
</dbReference>
<gene>
    <name evidence="2" type="ORF">EII34_13655</name>
</gene>
<organism evidence="2 3">
    <name type="scientific">Arachnia propionica</name>
    <dbReference type="NCBI Taxonomy" id="1750"/>
    <lineage>
        <taxon>Bacteria</taxon>
        <taxon>Bacillati</taxon>
        <taxon>Actinomycetota</taxon>
        <taxon>Actinomycetes</taxon>
        <taxon>Propionibacteriales</taxon>
        <taxon>Propionibacteriaceae</taxon>
        <taxon>Arachnia</taxon>
    </lineage>
</organism>
<reference evidence="2 3" key="1">
    <citation type="submission" date="2018-11" db="EMBL/GenBank/DDBJ databases">
        <title>Genomes From Bacteria Associated with the Canine Oral Cavity: a Test Case for Automated Genome-Based Taxonomic Assignment.</title>
        <authorList>
            <person name="Coil D.A."/>
            <person name="Jospin G."/>
            <person name="Darling A.E."/>
            <person name="Wallis C."/>
            <person name="Davis I.J."/>
            <person name="Harris S."/>
            <person name="Eisen J.A."/>
            <person name="Holcombe L.J."/>
            <person name="O'Flynn C."/>
        </authorList>
    </citation>
    <scope>NUCLEOTIDE SEQUENCE [LARGE SCALE GENOMIC DNA]</scope>
    <source>
        <strain evidence="2 3">OH887_COT-365</strain>
    </source>
</reference>
<evidence type="ECO:0000256" key="1">
    <source>
        <dbReference type="SAM" id="Phobius"/>
    </source>
</evidence>
<keyword evidence="1" id="KW-1133">Transmembrane helix</keyword>
<dbReference type="Proteomes" id="UP000280819">
    <property type="component" value="Unassembled WGS sequence"/>
</dbReference>
<accession>A0A3P1T296</accession>
<dbReference type="OrthoDB" id="9851719at2"/>
<dbReference type="AlphaFoldDB" id="A0A3P1T296"/>
<evidence type="ECO:0000313" key="3">
    <source>
        <dbReference type="Proteomes" id="UP000280819"/>
    </source>
</evidence>
<dbReference type="RefSeq" id="WP_124845719.1">
    <property type="nucleotide sequence ID" value="NZ_RQZG01000018.1"/>
</dbReference>
<protein>
    <submittedName>
        <fullName evidence="2">Uncharacterized protein</fullName>
    </submittedName>
</protein>
<comment type="caution">
    <text evidence="2">The sequence shown here is derived from an EMBL/GenBank/DDBJ whole genome shotgun (WGS) entry which is preliminary data.</text>
</comment>